<dbReference type="STRING" id="554155.C5FIL2"/>
<dbReference type="HOGENOM" id="CLU_1467839_0_0_1"/>
<accession>C5FIL2</accession>
<name>C5FIL2_ARTOC</name>
<dbReference type="GeneID" id="9229220"/>
<keyword evidence="2" id="KW-1185">Reference proteome</keyword>
<gene>
    <name evidence="1" type="ORF">MCYG_02100</name>
</gene>
<evidence type="ECO:0000313" key="1">
    <source>
        <dbReference type="EMBL" id="EEQ29281.1"/>
    </source>
</evidence>
<dbReference type="EMBL" id="DS995702">
    <property type="protein sequence ID" value="EEQ29281.1"/>
    <property type="molecule type" value="Genomic_DNA"/>
</dbReference>
<reference evidence="2" key="1">
    <citation type="journal article" date="2012" name="MBio">
        <title>Comparative genome analysis of Trichophyton rubrum and related dermatophytes reveals candidate genes involved in infection.</title>
        <authorList>
            <person name="Martinez D.A."/>
            <person name="Oliver B.G."/>
            <person name="Graeser Y."/>
            <person name="Goldberg J.M."/>
            <person name="Li W."/>
            <person name="Martinez-Rossi N.M."/>
            <person name="Monod M."/>
            <person name="Shelest E."/>
            <person name="Barton R.C."/>
            <person name="Birch E."/>
            <person name="Brakhage A.A."/>
            <person name="Chen Z."/>
            <person name="Gurr S.J."/>
            <person name="Heiman D."/>
            <person name="Heitman J."/>
            <person name="Kosti I."/>
            <person name="Rossi A."/>
            <person name="Saif S."/>
            <person name="Samalova M."/>
            <person name="Saunders C.W."/>
            <person name="Shea T."/>
            <person name="Summerbell R.C."/>
            <person name="Xu J."/>
            <person name="Young S."/>
            <person name="Zeng Q."/>
            <person name="Birren B.W."/>
            <person name="Cuomo C.A."/>
            <person name="White T.C."/>
        </authorList>
    </citation>
    <scope>NUCLEOTIDE SEQUENCE [LARGE SCALE GENOMIC DNA]</scope>
    <source>
        <strain evidence="2">ATCC MYA-4605 / CBS 113480</strain>
    </source>
</reference>
<protein>
    <submittedName>
        <fullName evidence="1">Uncharacterized protein</fullName>
    </submittedName>
</protein>
<sequence length="184" mass="19675">MVKDKREYTLKSAKWDSLPSCHDWAVAVLGGGITVACPSGLTGAICSKVFLAALFYFIESNPSHMPSCLRESAASSHMFVPFEAASELTSASPEGAEEDPGRRSGERLARYVAIDGGDEVVRYLNIFINHLPEDGSITLMQDIIGLDDDQLRQLSHHLVDAILKPVKASGAKTPAAAQSPCSGT</sequence>
<evidence type="ECO:0000313" key="2">
    <source>
        <dbReference type="Proteomes" id="UP000002035"/>
    </source>
</evidence>
<organism evidence="1 2">
    <name type="scientific">Arthroderma otae (strain ATCC MYA-4605 / CBS 113480)</name>
    <name type="common">Microsporum canis</name>
    <dbReference type="NCBI Taxonomy" id="554155"/>
    <lineage>
        <taxon>Eukaryota</taxon>
        <taxon>Fungi</taxon>
        <taxon>Dikarya</taxon>
        <taxon>Ascomycota</taxon>
        <taxon>Pezizomycotina</taxon>
        <taxon>Eurotiomycetes</taxon>
        <taxon>Eurotiomycetidae</taxon>
        <taxon>Onygenales</taxon>
        <taxon>Arthrodermataceae</taxon>
        <taxon>Microsporum</taxon>
    </lineage>
</organism>
<proteinExistence type="predicted"/>
<dbReference type="OrthoDB" id="5352953at2759"/>
<dbReference type="VEuPathDB" id="FungiDB:MCYG_02100"/>
<dbReference type="AlphaFoldDB" id="C5FIL2"/>
<dbReference type="RefSeq" id="XP_002849166.1">
    <property type="nucleotide sequence ID" value="XM_002849120.1"/>
</dbReference>
<dbReference type="Proteomes" id="UP000002035">
    <property type="component" value="Unassembled WGS sequence"/>
</dbReference>